<dbReference type="Proteomes" id="UP000005868">
    <property type="component" value="Chromosome"/>
</dbReference>
<dbReference type="AlphaFoldDB" id="G7V8X2"/>
<dbReference type="EMBL" id="CP003096">
    <property type="protein sequence ID" value="AER67506.1"/>
    <property type="molecule type" value="Genomic_DNA"/>
</dbReference>
<organism evidence="1 2">
    <name type="scientific">Thermovirga lienii (strain ATCC BAA-1197 / DSM 17291 / Cas60314)</name>
    <dbReference type="NCBI Taxonomy" id="580340"/>
    <lineage>
        <taxon>Bacteria</taxon>
        <taxon>Thermotogati</taxon>
        <taxon>Synergistota</taxon>
        <taxon>Synergistia</taxon>
        <taxon>Synergistales</taxon>
        <taxon>Thermovirgaceae</taxon>
        <taxon>Thermovirga</taxon>
    </lineage>
</organism>
<dbReference type="KEGG" id="tli:Tlie_1787"/>
<sequence length="69" mass="8104">MRNITDILFFRGDISPFLVHLTRDHEEMEAKEVLKEILDKRKLVAGRDSIRVKSKFVCKFPLADKITPF</sequence>
<dbReference type="HOGENOM" id="CLU_2774587_0_0_0"/>
<evidence type="ECO:0000313" key="2">
    <source>
        <dbReference type="Proteomes" id="UP000005868"/>
    </source>
</evidence>
<accession>G7V8X2</accession>
<keyword evidence="2" id="KW-1185">Reference proteome</keyword>
<proteinExistence type="predicted"/>
<evidence type="ECO:0000313" key="1">
    <source>
        <dbReference type="EMBL" id="AER67506.1"/>
    </source>
</evidence>
<reference evidence="2" key="1">
    <citation type="submission" date="2011-10" db="EMBL/GenBank/DDBJ databases">
        <title>The complete genome of chromosome of Thermovirga lienii DSM 17291.</title>
        <authorList>
            <consortium name="US DOE Joint Genome Institute (JGI-PGF)"/>
            <person name="Lucas S."/>
            <person name="Copeland A."/>
            <person name="Lapidus A."/>
            <person name="Glavina del Rio T."/>
            <person name="Dalin E."/>
            <person name="Tice H."/>
            <person name="Bruce D."/>
            <person name="Goodwin L."/>
            <person name="Pitluck S."/>
            <person name="Peters L."/>
            <person name="Mikhailova N."/>
            <person name="Saunders E."/>
            <person name="Kyrpides N."/>
            <person name="Mavromatis K."/>
            <person name="Ivanova N."/>
            <person name="Last F.I."/>
            <person name="Brettin T."/>
            <person name="Detter J.C."/>
            <person name="Han C."/>
            <person name="Larimer F."/>
            <person name="Land M."/>
            <person name="Hauser L."/>
            <person name="Markowitz V."/>
            <person name="Cheng J.-F."/>
            <person name="Hugenholtz P."/>
            <person name="Woyke T."/>
            <person name="Wu D."/>
            <person name="Spring S."/>
            <person name="Schroeder M."/>
            <person name="Brambilla E.-M."/>
            <person name="Klenk H.-P."/>
            <person name="Eisen J.A."/>
        </authorList>
    </citation>
    <scope>NUCLEOTIDE SEQUENCE [LARGE SCALE GENOMIC DNA]</scope>
    <source>
        <strain evidence="2">ATCC BAA-1197 / DSM 17291 / Cas60314</strain>
    </source>
</reference>
<protein>
    <submittedName>
        <fullName evidence="1">Uncharacterized protein</fullName>
    </submittedName>
</protein>
<gene>
    <name evidence="1" type="ordered locus">Tlie_1787</name>
</gene>
<reference evidence="1 2" key="2">
    <citation type="journal article" date="2012" name="Stand. Genomic Sci.">
        <title>Genome sequence of the moderately thermophilic, amino-acid-degrading and sulfur-reducing bacterium Thermovirga lienii type strain (Cas60314(T)).</title>
        <authorList>
            <person name="Goker M."/>
            <person name="Saunders E."/>
            <person name="Lapidus A."/>
            <person name="Nolan M."/>
            <person name="Lucas S."/>
            <person name="Hammon N."/>
            <person name="Deshpande S."/>
            <person name="Cheng J.F."/>
            <person name="Han C."/>
            <person name="Tapia R."/>
            <person name="Goodwin L.A."/>
            <person name="Pitluck S."/>
            <person name="Liolios K."/>
            <person name="Mavromatis K."/>
            <person name="Pagani I."/>
            <person name="Ivanova N."/>
            <person name="Mikhailova N."/>
            <person name="Pati A."/>
            <person name="Chen A."/>
            <person name="Palaniappan K."/>
            <person name="Land M."/>
            <person name="Chang Y.J."/>
            <person name="Jeffries C.D."/>
            <person name="Brambilla E.M."/>
            <person name="Rohde M."/>
            <person name="Spring S."/>
            <person name="Detter J.C."/>
            <person name="Woyke T."/>
            <person name="Bristow J."/>
            <person name="Eisen J.A."/>
            <person name="Markowitz V."/>
            <person name="Hugenholtz P."/>
            <person name="Kyrpides N.C."/>
            <person name="Klenk H.P."/>
        </authorList>
    </citation>
    <scope>NUCLEOTIDE SEQUENCE [LARGE SCALE GENOMIC DNA]</scope>
    <source>
        <strain evidence="2">ATCC BAA-1197 / DSM 17291 / Cas60314</strain>
    </source>
</reference>
<name>G7V8X2_THELD</name>